<dbReference type="OrthoDB" id="9810818at2"/>
<reference evidence="8 9" key="1">
    <citation type="submission" date="2017-04" db="EMBL/GenBank/DDBJ databases">
        <authorList>
            <person name="Afonso C.L."/>
            <person name="Miller P.J."/>
            <person name="Scott M.A."/>
            <person name="Spackman E."/>
            <person name="Goraichik I."/>
            <person name="Dimitrov K.M."/>
            <person name="Suarez D.L."/>
            <person name="Swayne D.E."/>
        </authorList>
    </citation>
    <scope>NUCLEOTIDE SEQUENCE [LARGE SCALE GENOMIC DNA]</scope>
    <source>
        <strain evidence="8 9">DSM 11270</strain>
    </source>
</reference>
<comment type="subcellular location">
    <subcellularLocation>
        <location evidence="1">Membrane</location>
        <topology evidence="1">Multi-pass membrane protein</topology>
    </subcellularLocation>
</comment>
<evidence type="ECO:0000256" key="5">
    <source>
        <dbReference type="ARBA" id="ARBA00023136"/>
    </source>
</evidence>
<feature type="transmembrane region" description="Helical" evidence="6">
    <location>
        <begin position="46"/>
        <end position="64"/>
    </location>
</feature>
<feature type="transmembrane region" description="Helical" evidence="6">
    <location>
        <begin position="165"/>
        <end position="183"/>
    </location>
</feature>
<dbReference type="GO" id="GO:0016020">
    <property type="term" value="C:membrane"/>
    <property type="evidence" value="ECO:0007669"/>
    <property type="project" value="UniProtKB-SubCell"/>
</dbReference>
<feature type="transmembrane region" description="Helical" evidence="6">
    <location>
        <begin position="282"/>
        <end position="301"/>
    </location>
</feature>
<dbReference type="PANTHER" id="PTHR32322:SF2">
    <property type="entry name" value="EAMA DOMAIN-CONTAINING PROTEIN"/>
    <property type="match status" value="1"/>
</dbReference>
<evidence type="ECO:0000313" key="9">
    <source>
        <dbReference type="Proteomes" id="UP000192731"/>
    </source>
</evidence>
<keyword evidence="4 6" id="KW-1133">Transmembrane helix</keyword>
<proteinExistence type="inferred from homology"/>
<feature type="transmembrane region" description="Helical" evidence="6">
    <location>
        <begin position="222"/>
        <end position="245"/>
    </location>
</feature>
<dbReference type="InterPro" id="IPR050638">
    <property type="entry name" value="AA-Vitamin_Transporters"/>
</dbReference>
<dbReference type="STRING" id="656914.SAMN00017405_1673"/>
<gene>
    <name evidence="8" type="ORF">SAMN00017405_1673</name>
</gene>
<dbReference type="SUPFAM" id="SSF103481">
    <property type="entry name" value="Multidrug resistance efflux transporter EmrE"/>
    <property type="match status" value="2"/>
</dbReference>
<organism evidence="8 9">
    <name type="scientific">Desulfonispora thiosulfatigenes DSM 11270</name>
    <dbReference type="NCBI Taxonomy" id="656914"/>
    <lineage>
        <taxon>Bacteria</taxon>
        <taxon>Bacillati</taxon>
        <taxon>Bacillota</taxon>
        <taxon>Clostridia</taxon>
        <taxon>Eubacteriales</taxon>
        <taxon>Peptococcaceae</taxon>
        <taxon>Desulfonispora</taxon>
    </lineage>
</organism>
<evidence type="ECO:0000256" key="2">
    <source>
        <dbReference type="ARBA" id="ARBA00007362"/>
    </source>
</evidence>
<keyword evidence="9" id="KW-1185">Reference proteome</keyword>
<dbReference type="AlphaFoldDB" id="A0A1W1UXB0"/>
<keyword evidence="3 6" id="KW-0812">Transmembrane</keyword>
<sequence>MSAESAALSSERKKGTFLVLIGATLWGVSGNVAQYLFTEHGFNAEWLTVVRLLFSGLILLGLAYTRENNNIWGIWKSKEDSIGIIIFAIFGTLSVQYTYLAAILHGNAATATVLQYLAPVLITCYLAIRLKRFPDRPVIVALILALLGTFLLVTGGSIGKLSITGLALFWGLASAVALAFYTLQPGKLLAKWGAMIVVGWGMLVGGIVFSFIYPPWKFIGQWSLSSFFAVAFIIIFGTFIAFYFYLESVKYLEASKVSLLASIEPLAAAFIAVIWFKIKFGLPEWLGTFCIIGTITILSWVKEK</sequence>
<name>A0A1W1UXB0_DESTI</name>
<feature type="transmembrane region" description="Helical" evidence="6">
    <location>
        <begin position="84"/>
        <end position="102"/>
    </location>
</feature>
<protein>
    <submittedName>
        <fullName evidence="8">Threonine/homoserine efflux transporter RhtA</fullName>
    </submittedName>
</protein>
<evidence type="ECO:0000313" key="8">
    <source>
        <dbReference type="EMBL" id="SMB85785.1"/>
    </source>
</evidence>
<dbReference type="InterPro" id="IPR037185">
    <property type="entry name" value="EmrE-like"/>
</dbReference>
<evidence type="ECO:0000256" key="4">
    <source>
        <dbReference type="ARBA" id="ARBA00022989"/>
    </source>
</evidence>
<dbReference type="Proteomes" id="UP000192731">
    <property type="component" value="Unassembled WGS sequence"/>
</dbReference>
<accession>A0A1W1UXB0</accession>
<feature type="transmembrane region" description="Helical" evidence="6">
    <location>
        <begin position="195"/>
        <end position="216"/>
    </location>
</feature>
<evidence type="ECO:0000256" key="6">
    <source>
        <dbReference type="SAM" id="Phobius"/>
    </source>
</evidence>
<dbReference type="RefSeq" id="WP_084052490.1">
    <property type="nucleotide sequence ID" value="NZ_FWWT01000012.1"/>
</dbReference>
<feature type="transmembrane region" description="Helical" evidence="6">
    <location>
        <begin position="140"/>
        <end position="159"/>
    </location>
</feature>
<feature type="domain" description="EamA" evidence="7">
    <location>
        <begin position="14"/>
        <end position="153"/>
    </location>
</feature>
<evidence type="ECO:0000256" key="3">
    <source>
        <dbReference type="ARBA" id="ARBA00022692"/>
    </source>
</evidence>
<keyword evidence="5 6" id="KW-0472">Membrane</keyword>
<feature type="transmembrane region" description="Helical" evidence="6">
    <location>
        <begin position="108"/>
        <end position="128"/>
    </location>
</feature>
<feature type="domain" description="EamA" evidence="7">
    <location>
        <begin position="167"/>
        <end position="299"/>
    </location>
</feature>
<feature type="transmembrane region" description="Helical" evidence="6">
    <location>
        <begin position="257"/>
        <end position="276"/>
    </location>
</feature>
<dbReference type="InterPro" id="IPR000620">
    <property type="entry name" value="EamA_dom"/>
</dbReference>
<evidence type="ECO:0000259" key="7">
    <source>
        <dbReference type="Pfam" id="PF00892"/>
    </source>
</evidence>
<evidence type="ECO:0000256" key="1">
    <source>
        <dbReference type="ARBA" id="ARBA00004141"/>
    </source>
</evidence>
<dbReference type="Pfam" id="PF00892">
    <property type="entry name" value="EamA"/>
    <property type="match status" value="2"/>
</dbReference>
<dbReference type="PANTHER" id="PTHR32322">
    <property type="entry name" value="INNER MEMBRANE TRANSPORTER"/>
    <property type="match status" value="1"/>
</dbReference>
<dbReference type="EMBL" id="FWWT01000012">
    <property type="protein sequence ID" value="SMB85785.1"/>
    <property type="molecule type" value="Genomic_DNA"/>
</dbReference>
<comment type="similarity">
    <text evidence="2">Belongs to the EamA transporter family.</text>
</comment>